<reference evidence="2" key="1">
    <citation type="journal article" date="2015" name="Nature">
        <title>Complex archaea that bridge the gap between prokaryotes and eukaryotes.</title>
        <authorList>
            <person name="Spang A."/>
            <person name="Saw J.H."/>
            <person name="Jorgensen S.L."/>
            <person name="Zaremba-Niedzwiedzka K."/>
            <person name="Martijn J."/>
            <person name="Lind A.E."/>
            <person name="van Eijk R."/>
            <person name="Schleper C."/>
            <person name="Guy L."/>
            <person name="Ettema T.J."/>
        </authorList>
    </citation>
    <scope>NUCLEOTIDE SEQUENCE</scope>
</reference>
<organism evidence="2">
    <name type="scientific">marine sediment metagenome</name>
    <dbReference type="NCBI Taxonomy" id="412755"/>
    <lineage>
        <taxon>unclassified sequences</taxon>
        <taxon>metagenomes</taxon>
        <taxon>ecological metagenomes</taxon>
    </lineage>
</organism>
<gene>
    <name evidence="2" type="ORF">LCGC14_1859390</name>
</gene>
<feature type="transmembrane region" description="Helical" evidence="1">
    <location>
        <begin position="6"/>
        <end position="26"/>
    </location>
</feature>
<evidence type="ECO:0000256" key="1">
    <source>
        <dbReference type="SAM" id="Phobius"/>
    </source>
</evidence>
<comment type="caution">
    <text evidence="2">The sequence shown here is derived from an EMBL/GenBank/DDBJ whole genome shotgun (WGS) entry which is preliminary data.</text>
</comment>
<dbReference type="EMBL" id="LAZR01018795">
    <property type="protein sequence ID" value="KKL94963.1"/>
    <property type="molecule type" value="Genomic_DNA"/>
</dbReference>
<evidence type="ECO:0000313" key="2">
    <source>
        <dbReference type="EMBL" id="KKL94963.1"/>
    </source>
</evidence>
<accession>A0A0F9G8A5</accession>
<protein>
    <submittedName>
        <fullName evidence="2">Uncharacterized protein</fullName>
    </submittedName>
</protein>
<dbReference type="AlphaFoldDB" id="A0A0F9G8A5"/>
<keyword evidence="1" id="KW-0472">Membrane</keyword>
<sequence length="76" mass="8232">MEFNAVELVKVGGPVFVLALVVIGYGSRHLAKLTAMTVNHLSHIEAGIATSNESLRGIATAIDRLVDRIDRMNDSR</sequence>
<proteinExistence type="predicted"/>
<keyword evidence="1" id="KW-0812">Transmembrane</keyword>
<keyword evidence="1" id="KW-1133">Transmembrane helix</keyword>
<name>A0A0F9G8A5_9ZZZZ</name>